<feature type="domain" description="Bacterial type II secretion system protein E" evidence="4">
    <location>
        <begin position="229"/>
        <end position="611"/>
    </location>
</feature>
<dbReference type="InterPro" id="IPR001482">
    <property type="entry name" value="T2SS/T4SS_dom"/>
</dbReference>
<dbReference type="GO" id="GO:0005886">
    <property type="term" value="C:plasma membrane"/>
    <property type="evidence" value="ECO:0007669"/>
    <property type="project" value="TreeGrafter"/>
</dbReference>
<keyword evidence="2" id="KW-0547">Nucleotide-binding</keyword>
<dbReference type="SUPFAM" id="SSF52540">
    <property type="entry name" value="P-loop containing nucleoside triphosphate hydrolases"/>
    <property type="match status" value="1"/>
</dbReference>
<accession>A0A2M7G9E2</accession>
<dbReference type="Gene3D" id="3.30.450.90">
    <property type="match status" value="1"/>
</dbReference>
<dbReference type="Gene3D" id="3.30.300.160">
    <property type="entry name" value="Type II secretion system, protein E, N-terminal domain"/>
    <property type="match status" value="1"/>
</dbReference>
<organism evidence="6 7">
    <name type="scientific">bacterium (Candidatus Blackallbacteria) CG17_big_fil_post_rev_8_21_14_2_50_48_46</name>
    <dbReference type="NCBI Taxonomy" id="2014261"/>
    <lineage>
        <taxon>Bacteria</taxon>
        <taxon>Candidatus Blackallbacteria</taxon>
    </lineage>
</organism>
<protein>
    <recommendedName>
        <fullName evidence="8">Bacterial type II secretion system protein E domain-containing protein</fullName>
    </recommendedName>
</protein>
<evidence type="ECO:0000256" key="2">
    <source>
        <dbReference type="ARBA" id="ARBA00022741"/>
    </source>
</evidence>
<keyword evidence="3" id="KW-0067">ATP-binding</keyword>
<dbReference type="InterPro" id="IPR007831">
    <property type="entry name" value="T2SS_GspE_N"/>
</dbReference>
<dbReference type="PANTHER" id="PTHR30258">
    <property type="entry name" value="TYPE II SECRETION SYSTEM PROTEIN GSPE-RELATED"/>
    <property type="match status" value="1"/>
</dbReference>
<comment type="caution">
    <text evidence="6">The sequence shown here is derived from an EMBL/GenBank/DDBJ whole genome shotgun (WGS) entry which is preliminary data.</text>
</comment>
<gene>
    <name evidence="6" type="ORF">COW36_05035</name>
</gene>
<feature type="domain" description="Type II secretion system protein GspE N-terminal" evidence="5">
    <location>
        <begin position="122"/>
        <end position="206"/>
    </location>
</feature>
<evidence type="ECO:0000259" key="5">
    <source>
        <dbReference type="Pfam" id="PF05157"/>
    </source>
</evidence>
<dbReference type="AlphaFoldDB" id="A0A2M7G9E2"/>
<dbReference type="InterPro" id="IPR037257">
    <property type="entry name" value="T2SS_E_N_sf"/>
</dbReference>
<comment type="similarity">
    <text evidence="1">Belongs to the GSP E family.</text>
</comment>
<dbReference type="GO" id="GO:0005524">
    <property type="term" value="F:ATP binding"/>
    <property type="evidence" value="ECO:0007669"/>
    <property type="project" value="UniProtKB-KW"/>
</dbReference>
<dbReference type="EMBL" id="PFFQ01000012">
    <property type="protein sequence ID" value="PIW18661.1"/>
    <property type="molecule type" value="Genomic_DNA"/>
</dbReference>
<dbReference type="Gene3D" id="3.40.50.300">
    <property type="entry name" value="P-loop containing nucleotide triphosphate hydrolases"/>
    <property type="match status" value="1"/>
</dbReference>
<dbReference type="Pfam" id="PF00437">
    <property type="entry name" value="T2SSE"/>
    <property type="match status" value="1"/>
</dbReference>
<dbReference type="GO" id="GO:0016887">
    <property type="term" value="F:ATP hydrolysis activity"/>
    <property type="evidence" value="ECO:0007669"/>
    <property type="project" value="TreeGrafter"/>
</dbReference>
<dbReference type="PANTHER" id="PTHR30258:SF3">
    <property type="entry name" value="SLL1921 PROTEIN"/>
    <property type="match status" value="1"/>
</dbReference>
<dbReference type="SUPFAM" id="SSF160246">
    <property type="entry name" value="EspE N-terminal domain-like"/>
    <property type="match status" value="2"/>
</dbReference>
<reference evidence="6 7" key="1">
    <citation type="submission" date="2017-09" db="EMBL/GenBank/DDBJ databases">
        <title>Depth-based differentiation of microbial function through sediment-hosted aquifers and enrichment of novel symbionts in the deep terrestrial subsurface.</title>
        <authorList>
            <person name="Probst A.J."/>
            <person name="Ladd B."/>
            <person name="Jarett J.K."/>
            <person name="Geller-Mcgrath D.E."/>
            <person name="Sieber C.M."/>
            <person name="Emerson J.B."/>
            <person name="Anantharaman K."/>
            <person name="Thomas B.C."/>
            <person name="Malmstrom R."/>
            <person name="Stieglmeier M."/>
            <person name="Klingl A."/>
            <person name="Woyke T."/>
            <person name="Ryan C.M."/>
            <person name="Banfield J.F."/>
        </authorList>
    </citation>
    <scope>NUCLEOTIDE SEQUENCE [LARGE SCALE GENOMIC DNA]</scope>
    <source>
        <strain evidence="6">CG17_big_fil_post_rev_8_21_14_2_50_48_46</strain>
    </source>
</reference>
<evidence type="ECO:0000313" key="6">
    <source>
        <dbReference type="EMBL" id="PIW18661.1"/>
    </source>
</evidence>
<evidence type="ECO:0000259" key="4">
    <source>
        <dbReference type="Pfam" id="PF00437"/>
    </source>
</evidence>
<evidence type="ECO:0000256" key="3">
    <source>
        <dbReference type="ARBA" id="ARBA00022840"/>
    </source>
</evidence>
<evidence type="ECO:0008006" key="8">
    <source>
        <dbReference type="Google" id="ProtNLM"/>
    </source>
</evidence>
<dbReference type="Pfam" id="PF05157">
    <property type="entry name" value="MshEN"/>
    <property type="match status" value="1"/>
</dbReference>
<proteinExistence type="inferred from homology"/>
<evidence type="ECO:0000256" key="1">
    <source>
        <dbReference type="ARBA" id="ARBA00006611"/>
    </source>
</evidence>
<name>A0A2M7G9E2_9BACT</name>
<dbReference type="InterPro" id="IPR027417">
    <property type="entry name" value="P-loop_NTPase"/>
</dbReference>
<dbReference type="Proteomes" id="UP000231019">
    <property type="component" value="Unassembled WGS sequence"/>
</dbReference>
<sequence>MSEHTQPNLRIGDLLVKEGFLQPAQMEKILKFQAEQETYLPLGRICVEKGLISARELQSLLRKYHKRMYLGELLQNLGLITQAELEHLLQLQKIEHKRLGSLLIEHQIINESQLTDALSLQLDIPRMLPSLELINPRLLQGLDPEELLNQLYLPMHRHENQLTVVMADPLNQDLLESLGSRFQCQILPAIAPASELRESLKSLFKELHKEKDFVIEKESNPFQLEESSESTDPTATAVNFIISSAVHDRASDIHIEPQQRYLRIRFRIDGLMHHKTDLPAHVTPALIQHFKKLAKLKPEESLNPQSNHLQAEIRGKEMDLRIATFPGQWGEKIVISLLEKHSTLLNLERIGFSPVNLKTTQRMLDLSGGIVVVTGPTRSGKSTTLYAAMNYLNDLDKALVSLEKPIVYPLPGVVQTELSGQQSPAYLIDSLVEQDPDIVMVQDIPDTATAQALVRAAVMGYKVLTSLHTRDLASALFHLMHLGMAPFELASTVSCVIAQRLVRRLCDACKVVHEPSAAELSRFPLESVDPHLYSFYTPMGCNECLFQGYQGRTALHEILVMSDPIRDALISGQTLSAIRHLARKDQQLVSFAEDGFYKATQGITNLSEVLRVSPLKESDRQTSRSSEEVFALCTSRLPNPLLDPSGEH</sequence>
<evidence type="ECO:0000313" key="7">
    <source>
        <dbReference type="Proteomes" id="UP000231019"/>
    </source>
</evidence>